<proteinExistence type="predicted"/>
<accession>A0ABU2KUD9</accession>
<evidence type="ECO:0000313" key="1">
    <source>
        <dbReference type="EMBL" id="MDT0302909.1"/>
    </source>
</evidence>
<protein>
    <recommendedName>
        <fullName evidence="3">Phage head morphogenesis domain-containing protein</fullName>
    </recommendedName>
</protein>
<evidence type="ECO:0008006" key="3">
    <source>
        <dbReference type="Google" id="ProtNLM"/>
    </source>
</evidence>
<sequence>MTPEEFAAARRSLTDELIAALVELFQALGAWREPDMEAFRAQAVPAVQAGQRELGALAAAFMADQATQALGYGVAPPPIPDAALVGLRRGATPEEVYRRPFATIYAHLAGGEALTEAVERGQTRLEEVVEADLQQTYAHAVQAAMEALEVAEDDQPQFWRRVLMGEESCALCVIASTQRYRVEDLNPVHPGCDCEVRPLFGGDPGQVIDPDLLDRVHASVEELTGESDRGGRATDYRQLMVRMTREHGELGPMLVRPRDNFTSADDL</sequence>
<keyword evidence="2" id="KW-1185">Reference proteome</keyword>
<gene>
    <name evidence="1" type="ORF">RM446_12370</name>
</gene>
<dbReference type="Proteomes" id="UP001183226">
    <property type="component" value="Unassembled WGS sequence"/>
</dbReference>
<dbReference type="Pfam" id="PF25310">
    <property type="entry name" value="VG15"/>
    <property type="match status" value="1"/>
</dbReference>
<dbReference type="EMBL" id="JAVREK010000011">
    <property type="protein sequence ID" value="MDT0302909.1"/>
    <property type="molecule type" value="Genomic_DNA"/>
</dbReference>
<name>A0ABU2KUD9_9ACTN</name>
<dbReference type="RefSeq" id="WP_311545393.1">
    <property type="nucleotide sequence ID" value="NZ_JAVREK010000011.1"/>
</dbReference>
<evidence type="ECO:0000313" key="2">
    <source>
        <dbReference type="Proteomes" id="UP001183226"/>
    </source>
</evidence>
<organism evidence="1 2">
    <name type="scientific">Streptomonospora wellingtoniae</name>
    <dbReference type="NCBI Taxonomy" id="3075544"/>
    <lineage>
        <taxon>Bacteria</taxon>
        <taxon>Bacillati</taxon>
        <taxon>Actinomycetota</taxon>
        <taxon>Actinomycetes</taxon>
        <taxon>Streptosporangiales</taxon>
        <taxon>Nocardiopsidaceae</taxon>
        <taxon>Streptomonospora</taxon>
    </lineage>
</organism>
<dbReference type="InterPro" id="IPR057369">
    <property type="entry name" value="VG15"/>
</dbReference>
<comment type="caution">
    <text evidence="1">The sequence shown here is derived from an EMBL/GenBank/DDBJ whole genome shotgun (WGS) entry which is preliminary data.</text>
</comment>
<reference evidence="2" key="1">
    <citation type="submission" date="2023-07" db="EMBL/GenBank/DDBJ databases">
        <title>30 novel species of actinomycetes from the DSMZ collection.</title>
        <authorList>
            <person name="Nouioui I."/>
        </authorList>
    </citation>
    <scope>NUCLEOTIDE SEQUENCE [LARGE SCALE GENOMIC DNA]</scope>
    <source>
        <strain evidence="2">DSM 45055</strain>
    </source>
</reference>